<evidence type="ECO:0000259" key="5">
    <source>
        <dbReference type="PROSITE" id="PS50937"/>
    </source>
</evidence>
<dbReference type="SUPFAM" id="SSF55136">
    <property type="entry name" value="Probable bacterial effector-binding domain"/>
    <property type="match status" value="1"/>
</dbReference>
<dbReference type="EMBL" id="QUAJ01000003">
    <property type="protein sequence ID" value="REI42637.1"/>
    <property type="molecule type" value="Genomic_DNA"/>
</dbReference>
<dbReference type="Pfam" id="PF13411">
    <property type="entry name" value="MerR_1"/>
    <property type="match status" value="1"/>
</dbReference>
<dbReference type="SUPFAM" id="SSF46955">
    <property type="entry name" value="Putative DNA-binding domain"/>
    <property type="match status" value="1"/>
</dbReference>
<dbReference type="Pfam" id="PF06445">
    <property type="entry name" value="GyrI-like"/>
    <property type="match status" value="1"/>
</dbReference>
<dbReference type="InterPro" id="IPR010499">
    <property type="entry name" value="AraC_E-bd"/>
</dbReference>
<evidence type="ECO:0000256" key="3">
    <source>
        <dbReference type="ARBA" id="ARBA00023125"/>
    </source>
</evidence>
<comment type="caution">
    <text evidence="6">The sequence shown here is derived from an EMBL/GenBank/DDBJ whole genome shotgun (WGS) entry which is preliminary data.</text>
</comment>
<dbReference type="PANTHER" id="PTHR30204:SF69">
    <property type="entry name" value="MERR-FAMILY TRANSCRIPTIONAL REGULATOR"/>
    <property type="match status" value="1"/>
</dbReference>
<evidence type="ECO:0000256" key="4">
    <source>
        <dbReference type="ARBA" id="ARBA00023163"/>
    </source>
</evidence>
<dbReference type="Proteomes" id="UP000263486">
    <property type="component" value="Unassembled WGS sequence"/>
</dbReference>
<feature type="domain" description="HTH merR-type" evidence="5">
    <location>
        <begin position="4"/>
        <end position="73"/>
    </location>
</feature>
<dbReference type="PANTHER" id="PTHR30204">
    <property type="entry name" value="REDOX-CYCLING DRUG-SENSING TRANSCRIPTIONAL ACTIVATOR SOXR"/>
    <property type="match status" value="1"/>
</dbReference>
<keyword evidence="7" id="KW-1185">Reference proteome</keyword>
<accession>A0ABX9KJV9</accession>
<dbReference type="InterPro" id="IPR000551">
    <property type="entry name" value="MerR-type_HTH_dom"/>
</dbReference>
<keyword evidence="3" id="KW-0238">DNA-binding</keyword>
<dbReference type="SMART" id="SM00871">
    <property type="entry name" value="AraC_E_bind"/>
    <property type="match status" value="1"/>
</dbReference>
<keyword evidence="4" id="KW-0804">Transcription</keyword>
<reference evidence="6 7" key="1">
    <citation type="submission" date="2018-08" db="EMBL/GenBank/DDBJ databases">
        <title>Draft genome sequence of Psychrilyobacter sp. strain SD5 isolated from Black Sea water.</title>
        <authorList>
            <person name="Yadav S."/>
            <person name="Villanueva L."/>
            <person name="Damste J.S.S."/>
        </authorList>
    </citation>
    <scope>NUCLEOTIDE SEQUENCE [LARGE SCALE GENOMIC DNA]</scope>
    <source>
        <strain evidence="6 7">SD5</strain>
    </source>
</reference>
<sequence length="270" mass="31820">MMKLYKIGEISKLYNISTDILRYYEKEGLLMPQEIRENGYRYYSAKQIWKLSTIRGLRNLGVSLREIKKYIEERSVGKSLELIDFQLGVIEEKLCELLELKKQLNSKKKYLNEVGDNDKYNKIVEVTLPERRCYKRYSDIGTGWEIDLELKKLTNRTNTDEGQNFARSRGGAILGIDEYKSGEYTKYRGTFLMDDSGEDRLKKGRYISLIFKGPYEGMNIHYEKIKKYMGKNNLEIDGEILEIYMIDIHETDEEDEFVTEIQIPIKDNTD</sequence>
<dbReference type="InterPro" id="IPR009061">
    <property type="entry name" value="DNA-bd_dom_put_sf"/>
</dbReference>
<proteinExistence type="predicted"/>
<evidence type="ECO:0000313" key="6">
    <source>
        <dbReference type="EMBL" id="REI42637.1"/>
    </source>
</evidence>
<dbReference type="Gene3D" id="3.20.80.10">
    <property type="entry name" value="Regulatory factor, effector binding domain"/>
    <property type="match status" value="1"/>
</dbReference>
<keyword evidence="1" id="KW-0678">Repressor</keyword>
<dbReference type="PROSITE" id="PS50937">
    <property type="entry name" value="HTH_MERR_2"/>
    <property type="match status" value="1"/>
</dbReference>
<dbReference type="Gene3D" id="1.10.1660.10">
    <property type="match status" value="1"/>
</dbReference>
<dbReference type="RefSeq" id="WP_114641261.1">
    <property type="nucleotide sequence ID" value="NZ_JAACIO010000003.1"/>
</dbReference>
<name>A0ABX9KJV9_9FUSO</name>
<dbReference type="InterPro" id="IPR011256">
    <property type="entry name" value="Reg_factor_effector_dom_sf"/>
</dbReference>
<organism evidence="6 7">
    <name type="scientific">Psychrilyobacter piezotolerans</name>
    <dbReference type="NCBI Taxonomy" id="2293438"/>
    <lineage>
        <taxon>Bacteria</taxon>
        <taxon>Fusobacteriati</taxon>
        <taxon>Fusobacteriota</taxon>
        <taxon>Fusobacteriia</taxon>
        <taxon>Fusobacteriales</taxon>
        <taxon>Fusobacteriaceae</taxon>
        <taxon>Psychrilyobacter</taxon>
    </lineage>
</organism>
<gene>
    <name evidence="6" type="ORF">DYH56_02400</name>
</gene>
<evidence type="ECO:0000313" key="7">
    <source>
        <dbReference type="Proteomes" id="UP000263486"/>
    </source>
</evidence>
<evidence type="ECO:0000256" key="2">
    <source>
        <dbReference type="ARBA" id="ARBA00023015"/>
    </source>
</evidence>
<dbReference type="SMART" id="SM00422">
    <property type="entry name" value="HTH_MERR"/>
    <property type="match status" value="1"/>
</dbReference>
<dbReference type="InterPro" id="IPR029442">
    <property type="entry name" value="GyrI-like"/>
</dbReference>
<keyword evidence="2" id="KW-0805">Transcription regulation</keyword>
<dbReference type="InterPro" id="IPR047057">
    <property type="entry name" value="MerR_fam"/>
</dbReference>
<evidence type="ECO:0000256" key="1">
    <source>
        <dbReference type="ARBA" id="ARBA00022491"/>
    </source>
</evidence>
<dbReference type="PRINTS" id="PR00040">
    <property type="entry name" value="HTHMERR"/>
</dbReference>
<protein>
    <submittedName>
        <fullName evidence="6">MerR family transcriptional regulator</fullName>
    </submittedName>
</protein>